<comment type="caution">
    <text evidence="2">The sequence shown here is derived from an EMBL/GenBank/DDBJ whole genome shotgun (WGS) entry which is preliminary data.</text>
</comment>
<accession>A0ABR4GE28</accession>
<name>A0ABR4GE28_9EURO</name>
<evidence type="ECO:0000313" key="3">
    <source>
        <dbReference type="Proteomes" id="UP001610563"/>
    </source>
</evidence>
<proteinExistence type="predicted"/>
<evidence type="ECO:0000313" key="2">
    <source>
        <dbReference type="EMBL" id="KAL2797293.1"/>
    </source>
</evidence>
<organism evidence="2 3">
    <name type="scientific">Aspergillus keveii</name>
    <dbReference type="NCBI Taxonomy" id="714993"/>
    <lineage>
        <taxon>Eukaryota</taxon>
        <taxon>Fungi</taxon>
        <taxon>Dikarya</taxon>
        <taxon>Ascomycota</taxon>
        <taxon>Pezizomycotina</taxon>
        <taxon>Eurotiomycetes</taxon>
        <taxon>Eurotiomycetidae</taxon>
        <taxon>Eurotiales</taxon>
        <taxon>Aspergillaceae</taxon>
        <taxon>Aspergillus</taxon>
        <taxon>Aspergillus subgen. Nidulantes</taxon>
    </lineage>
</organism>
<dbReference type="InterPro" id="IPR056021">
    <property type="entry name" value="DUF7600"/>
</dbReference>
<dbReference type="Pfam" id="PF24539">
    <property type="entry name" value="DUF7600"/>
    <property type="match status" value="1"/>
</dbReference>
<feature type="domain" description="F-box" evidence="1">
    <location>
        <begin position="214"/>
        <end position="262"/>
    </location>
</feature>
<dbReference type="InterPro" id="IPR001810">
    <property type="entry name" value="F-box_dom"/>
</dbReference>
<dbReference type="Gene3D" id="1.20.1280.50">
    <property type="match status" value="1"/>
</dbReference>
<dbReference type="InterPro" id="IPR036047">
    <property type="entry name" value="F-box-like_dom_sf"/>
</dbReference>
<dbReference type="SUPFAM" id="SSF81383">
    <property type="entry name" value="F-box domain"/>
    <property type="match status" value="1"/>
</dbReference>
<reference evidence="2 3" key="1">
    <citation type="submission" date="2024-07" db="EMBL/GenBank/DDBJ databases">
        <title>Section-level genome sequencing and comparative genomics of Aspergillus sections Usti and Cavernicolus.</title>
        <authorList>
            <consortium name="Lawrence Berkeley National Laboratory"/>
            <person name="Nybo J.L."/>
            <person name="Vesth T.C."/>
            <person name="Theobald S."/>
            <person name="Frisvad J.C."/>
            <person name="Larsen T.O."/>
            <person name="Kjaerboelling I."/>
            <person name="Rothschild-Mancinelli K."/>
            <person name="Lyhne E.K."/>
            <person name="Kogle M.E."/>
            <person name="Barry K."/>
            <person name="Clum A."/>
            <person name="Na H."/>
            <person name="Ledsgaard L."/>
            <person name="Lin J."/>
            <person name="Lipzen A."/>
            <person name="Kuo A."/>
            <person name="Riley R."/>
            <person name="Mondo S."/>
            <person name="Labutti K."/>
            <person name="Haridas S."/>
            <person name="Pangalinan J."/>
            <person name="Salamov A.A."/>
            <person name="Simmons B.A."/>
            <person name="Magnuson J.K."/>
            <person name="Chen J."/>
            <person name="Drula E."/>
            <person name="Henrissat B."/>
            <person name="Wiebenga A."/>
            <person name="Lubbers R.J."/>
            <person name="Gomes A.C."/>
            <person name="Makela M.R."/>
            <person name="Stajich J."/>
            <person name="Grigoriev I.V."/>
            <person name="Mortensen U.H."/>
            <person name="De Vries R.P."/>
            <person name="Baker S.E."/>
            <person name="Andersen M.R."/>
        </authorList>
    </citation>
    <scope>NUCLEOTIDE SEQUENCE [LARGE SCALE GENOMIC DNA]</scope>
    <source>
        <strain evidence="2 3">CBS 209.92</strain>
    </source>
</reference>
<dbReference type="Proteomes" id="UP001610563">
    <property type="component" value="Unassembled WGS sequence"/>
</dbReference>
<dbReference type="PROSITE" id="PS50181">
    <property type="entry name" value="FBOX"/>
    <property type="match status" value="1"/>
</dbReference>
<dbReference type="CDD" id="cd09917">
    <property type="entry name" value="F-box_SF"/>
    <property type="match status" value="1"/>
</dbReference>
<evidence type="ECO:0000259" key="1">
    <source>
        <dbReference type="PROSITE" id="PS50181"/>
    </source>
</evidence>
<protein>
    <recommendedName>
        <fullName evidence="1">F-box domain-containing protein</fullName>
    </recommendedName>
</protein>
<dbReference type="EMBL" id="JBFTWV010000020">
    <property type="protein sequence ID" value="KAL2797293.1"/>
    <property type="molecule type" value="Genomic_DNA"/>
</dbReference>
<keyword evidence="3" id="KW-1185">Reference proteome</keyword>
<gene>
    <name evidence="2" type="ORF">BJX66DRAFT_298064</name>
</gene>
<sequence>MQLTNHGRDPLSPSHSCPLCGIPLYPDGLSGDHIPPVPPFNAPPAPWPTERRPWSTEVRALVAEDVERGNIFLTGVGVATVHMCVKVPLEKNQSYNLDDPPLERLYLNGLPYHPGPVVISFHNACWRILFARLEGCVSEEDIVTLVFHQLHEANRTWQRADLGLDYGQAFEAREVAELADPFNIPSLDEIERSAPVTLTWFAKEREGQTATHAGDPFGRLSMEVLHEVLSYLSVKQLSSVRLACRRLFSATKCLPQSYWRRQFAPGHPLDFVAADLCGTKDWRRLYFGVRFLLREGLPTLANRRRIRTVIEPIAATVEVASALPDQPYGIVLQPLRPQNIPYRPTEFQVDGALVQELPPFVQPDRYLVAHAAGEDFRILFHRGLVFNPGFASSRGCRLGVTLVQIGARRYISSTKVFTSREDDANVQQIGFPMPDEEHLDIPATSSLKAVEVAFRPEGLTGIRFLFSGAGDLPWLGCHSGEGITRGILDVPMDRNPCSLLLGFDRFKIVSVGSSSFSDTHPQETRPAHLEPPESFDIQKYLWTPHPPLYENTTFGPLLPAQYDKGFGPLNGPLCNIDFGGPGGRLLGKLTGLVFYMDTMATPFTGVECHYVDQTTRCFGDTTKAGACEISFLIDGPAGERISHVNLLLSPRSGLIGLQLATNYGRSAIFGTIQNRLESSAISLPEIPGGEVLTGLIGSRPQGRSPCGFARIGIQSQRPHQSEPTNPLPLPLPNNNILYRPCPIPPEEEVQLKNNIRKFHSGYIDYTYHTYAPLAAVKRITSSIGTPGRSRPESAICGLKLEYHNNTPTVIVGQWFQEHTAYDLLPGENIRSLGVYYRHNTDENKLNRFHQRTRRTTVEGLHIETSSSRGFIFTAPGADLESLEERQVHFWQPHAGEDHGVHDPTTLAWELNADTDALRATCPSCTLETTRFRPSPEFLARVSQSQGAQGRRL</sequence>